<comment type="caution">
    <text evidence="2">The sequence shown here is derived from an EMBL/GenBank/DDBJ whole genome shotgun (WGS) entry which is preliminary data.</text>
</comment>
<dbReference type="Proteomes" id="UP001229421">
    <property type="component" value="Unassembled WGS sequence"/>
</dbReference>
<reference evidence="2" key="1">
    <citation type="journal article" date="2023" name="bioRxiv">
        <title>Improved chromosome-level genome assembly for marigold (Tagetes erecta).</title>
        <authorList>
            <person name="Jiang F."/>
            <person name="Yuan L."/>
            <person name="Wang S."/>
            <person name="Wang H."/>
            <person name="Xu D."/>
            <person name="Wang A."/>
            <person name="Fan W."/>
        </authorList>
    </citation>
    <scope>NUCLEOTIDE SEQUENCE</scope>
    <source>
        <strain evidence="2">WSJ</strain>
        <tissue evidence="2">Leaf</tissue>
    </source>
</reference>
<dbReference type="PANTHER" id="PTHR45923:SF2">
    <property type="entry name" value="PROTEIN SEY1"/>
    <property type="match status" value="1"/>
</dbReference>
<dbReference type="GO" id="GO:0005783">
    <property type="term" value="C:endoplasmic reticulum"/>
    <property type="evidence" value="ECO:0007669"/>
    <property type="project" value="TreeGrafter"/>
</dbReference>
<dbReference type="PANTHER" id="PTHR45923">
    <property type="entry name" value="PROTEIN SEY1"/>
    <property type="match status" value="1"/>
</dbReference>
<feature type="domain" description="Sey1/RHD3-like three-helix bundle" evidence="1">
    <location>
        <begin position="1"/>
        <end position="76"/>
    </location>
</feature>
<dbReference type="GO" id="GO:0003924">
    <property type="term" value="F:GTPase activity"/>
    <property type="evidence" value="ECO:0007669"/>
    <property type="project" value="TreeGrafter"/>
</dbReference>
<dbReference type="EMBL" id="JAUHHV010000006">
    <property type="protein sequence ID" value="KAK1421918.1"/>
    <property type="molecule type" value="Genomic_DNA"/>
</dbReference>
<accession>A0AAD8KFN2</accession>
<dbReference type="InterPro" id="IPR046758">
    <property type="entry name" value="Sey1/RHD3-like_3HB"/>
</dbReference>
<organism evidence="2 3">
    <name type="scientific">Tagetes erecta</name>
    <name type="common">African marigold</name>
    <dbReference type="NCBI Taxonomy" id="13708"/>
    <lineage>
        <taxon>Eukaryota</taxon>
        <taxon>Viridiplantae</taxon>
        <taxon>Streptophyta</taxon>
        <taxon>Embryophyta</taxon>
        <taxon>Tracheophyta</taxon>
        <taxon>Spermatophyta</taxon>
        <taxon>Magnoliopsida</taxon>
        <taxon>eudicotyledons</taxon>
        <taxon>Gunneridae</taxon>
        <taxon>Pentapetalae</taxon>
        <taxon>asterids</taxon>
        <taxon>campanulids</taxon>
        <taxon>Asterales</taxon>
        <taxon>Asteraceae</taxon>
        <taxon>Asteroideae</taxon>
        <taxon>Heliantheae alliance</taxon>
        <taxon>Tageteae</taxon>
        <taxon>Tagetes</taxon>
    </lineage>
</organism>
<proteinExistence type="predicted"/>
<protein>
    <recommendedName>
        <fullName evidence="1">Sey1/RHD3-like three-helix bundle domain-containing protein</fullName>
    </recommendedName>
</protein>
<gene>
    <name evidence="2" type="ORF">QVD17_24651</name>
</gene>
<evidence type="ECO:0000313" key="2">
    <source>
        <dbReference type="EMBL" id="KAK1421918.1"/>
    </source>
</evidence>
<dbReference type="Pfam" id="PF20428">
    <property type="entry name" value="Sey1_3HB"/>
    <property type="match status" value="1"/>
</dbReference>
<name>A0AAD8KFN2_TARER</name>
<keyword evidence="3" id="KW-1185">Reference proteome</keyword>
<sequence>MAKIRLDDEDKSDIIWDTLVHWLLDPQTNTAILQDPLASTTWEEVPASLTLITPVQCKSLWDQFKSETQYIISQATASQEAYRQVTSLSEKVSSLSDDVTALSNKKTSLIDTKDKLHQDVWIGAFTGPIGLGIARLIRKPE</sequence>
<evidence type="ECO:0000259" key="1">
    <source>
        <dbReference type="Pfam" id="PF20428"/>
    </source>
</evidence>
<dbReference type="AlphaFoldDB" id="A0AAD8KFN2"/>
<dbReference type="GO" id="GO:0016320">
    <property type="term" value="P:endoplasmic reticulum membrane fusion"/>
    <property type="evidence" value="ECO:0007669"/>
    <property type="project" value="TreeGrafter"/>
</dbReference>
<evidence type="ECO:0000313" key="3">
    <source>
        <dbReference type="Proteomes" id="UP001229421"/>
    </source>
</evidence>
<dbReference type="InterPro" id="IPR008803">
    <property type="entry name" value="RHD3/Sey1"/>
</dbReference>